<feature type="compositionally biased region" description="Low complexity" evidence="1">
    <location>
        <begin position="318"/>
        <end position="353"/>
    </location>
</feature>
<organism evidence="3 4">
    <name type="scientific">Halomarina rubra</name>
    <dbReference type="NCBI Taxonomy" id="2071873"/>
    <lineage>
        <taxon>Archaea</taxon>
        <taxon>Methanobacteriati</taxon>
        <taxon>Methanobacteriota</taxon>
        <taxon>Stenosarchaea group</taxon>
        <taxon>Halobacteria</taxon>
        <taxon>Halobacteriales</taxon>
        <taxon>Natronomonadaceae</taxon>
        <taxon>Halomarina</taxon>
    </lineage>
</organism>
<dbReference type="EMBL" id="JBHUDC010000002">
    <property type="protein sequence ID" value="MFD1512092.1"/>
    <property type="molecule type" value="Genomic_DNA"/>
</dbReference>
<dbReference type="SMART" id="SM00769">
    <property type="entry name" value="WHy"/>
    <property type="match status" value="2"/>
</dbReference>
<protein>
    <submittedName>
        <fullName evidence="3">LEA type 2 family protein</fullName>
    </submittedName>
</protein>
<evidence type="ECO:0000256" key="1">
    <source>
        <dbReference type="SAM" id="MobiDB-lite"/>
    </source>
</evidence>
<dbReference type="SUPFAM" id="SSF117070">
    <property type="entry name" value="LEA14-like"/>
    <property type="match status" value="2"/>
</dbReference>
<dbReference type="InterPro" id="IPR004864">
    <property type="entry name" value="LEA_2"/>
</dbReference>
<dbReference type="RefSeq" id="WP_250872079.1">
    <property type="nucleotide sequence ID" value="NZ_JALXFV010000002.1"/>
</dbReference>
<sequence length="452" mass="47414">MSIRGKLFGRKVRAVLAVVVLLVASVAGAYVLGVVGAPAVTDVENRFGAVDENETTIQTDLALQNPNPVGVQLGGASVAYTVYMNDVDMAEGGREGVSVPKGDSSMAFTTQMNNERIPAWWVSHIENGERTEVNIDASVHSSLLGRSFDLPQRRTIQTDIIEQFRSTEDRPVNANRPLVSDPVLVVRETNASWGDVSERRTPIDMSFTVYNPKTVPYAVTEIGYNITMNDVAVGNGTTDEGYVIPGGTEKTLRATTAIDNQRLDEWWVTHLQNDQQTELQIDFFARIELPSGSTIRVPLDALTYTKTIETDIFGTKNATAADGTAEPTATGGDGTTTTEPAGDDSTPTASATATDDDGGLLGAGETETPTDGEATSAPTPTPDRTATPTATPTDGGGGLLGGGSNDTTSDGRTTDGPTDGTPSDDGTETDDGGLLGALRGAATHGMFNPLVA</sequence>
<evidence type="ECO:0000259" key="2">
    <source>
        <dbReference type="SMART" id="SM00769"/>
    </source>
</evidence>
<keyword evidence="4" id="KW-1185">Reference proteome</keyword>
<dbReference type="AlphaFoldDB" id="A0ABD6AQS8"/>
<dbReference type="InterPro" id="IPR013783">
    <property type="entry name" value="Ig-like_fold"/>
</dbReference>
<evidence type="ECO:0000313" key="3">
    <source>
        <dbReference type="EMBL" id="MFD1512092.1"/>
    </source>
</evidence>
<feature type="compositionally biased region" description="Low complexity" evidence="1">
    <location>
        <begin position="405"/>
        <end position="424"/>
    </location>
</feature>
<feature type="region of interest" description="Disordered" evidence="1">
    <location>
        <begin position="318"/>
        <end position="452"/>
    </location>
</feature>
<proteinExistence type="predicted"/>
<comment type="caution">
    <text evidence="3">The sequence shown here is derived from an EMBL/GenBank/DDBJ whole genome shotgun (WGS) entry which is preliminary data.</text>
</comment>
<feature type="compositionally biased region" description="Low complexity" evidence="1">
    <location>
        <begin position="375"/>
        <end position="393"/>
    </location>
</feature>
<feature type="domain" description="Water stress and hypersensitive response" evidence="2">
    <location>
        <begin position="40"/>
        <end position="158"/>
    </location>
</feature>
<name>A0ABD6AQS8_9EURY</name>
<accession>A0ABD6AQS8</accession>
<reference evidence="3 4" key="1">
    <citation type="journal article" date="2019" name="Int. J. Syst. Evol. Microbiol.">
        <title>The Global Catalogue of Microorganisms (GCM) 10K type strain sequencing project: providing services to taxonomists for standard genome sequencing and annotation.</title>
        <authorList>
            <consortium name="The Broad Institute Genomics Platform"/>
            <consortium name="The Broad Institute Genome Sequencing Center for Infectious Disease"/>
            <person name="Wu L."/>
            <person name="Ma J."/>
        </authorList>
    </citation>
    <scope>NUCLEOTIDE SEQUENCE [LARGE SCALE GENOMIC DNA]</scope>
    <source>
        <strain evidence="3 4">CGMCC 1.12563</strain>
    </source>
</reference>
<gene>
    <name evidence="3" type="ORF">ACFSBT_02195</name>
</gene>
<dbReference type="Proteomes" id="UP001597187">
    <property type="component" value="Unassembled WGS sequence"/>
</dbReference>
<dbReference type="InterPro" id="IPR013990">
    <property type="entry name" value="WHy-dom"/>
</dbReference>
<dbReference type="Pfam" id="PF03168">
    <property type="entry name" value="LEA_2"/>
    <property type="match status" value="2"/>
</dbReference>
<feature type="compositionally biased region" description="Gly residues" evidence="1">
    <location>
        <begin position="394"/>
        <end position="404"/>
    </location>
</feature>
<feature type="domain" description="Water stress and hypersensitive response" evidence="2">
    <location>
        <begin position="186"/>
        <end position="306"/>
    </location>
</feature>
<dbReference type="Gene3D" id="2.60.40.10">
    <property type="entry name" value="Immunoglobulins"/>
    <property type="match status" value="2"/>
</dbReference>
<evidence type="ECO:0000313" key="4">
    <source>
        <dbReference type="Proteomes" id="UP001597187"/>
    </source>
</evidence>